<dbReference type="RefSeq" id="WP_200123023.1">
    <property type="nucleotide sequence ID" value="NZ_JAEILV010000013.1"/>
</dbReference>
<dbReference type="EMBL" id="JAFLRD010000014">
    <property type="protein sequence ID" value="MBO0417221.1"/>
    <property type="molecule type" value="Genomic_DNA"/>
</dbReference>
<dbReference type="InterPro" id="IPR029021">
    <property type="entry name" value="Prot-tyrosine_phosphatase-like"/>
</dbReference>
<protein>
    <submittedName>
        <fullName evidence="1">Dual specificity protein phosphatase family protein</fullName>
    </submittedName>
</protein>
<keyword evidence="2" id="KW-1185">Reference proteome</keyword>
<dbReference type="SUPFAM" id="SSF52799">
    <property type="entry name" value="(Phosphotyrosine protein) phosphatases II"/>
    <property type="match status" value="1"/>
</dbReference>
<dbReference type="Proteomes" id="UP000664349">
    <property type="component" value="Unassembled WGS sequence"/>
</dbReference>
<gene>
    <name evidence="1" type="ORF">J1C50_17045</name>
</gene>
<reference evidence="1 2" key="1">
    <citation type="submission" date="2021-03" db="EMBL/GenBank/DDBJ databases">
        <title>First Case of infection caused by Chromobacterium haemolyticum derived from water in China.</title>
        <authorList>
            <person name="Chen J."/>
            <person name="Liu C."/>
        </authorList>
    </citation>
    <scope>NUCLEOTIDE SEQUENCE [LARGE SCALE GENOMIC DNA]</scope>
    <source>
        <strain evidence="1 2">WJ-5</strain>
    </source>
</reference>
<proteinExistence type="predicted"/>
<dbReference type="Gene3D" id="3.90.190.10">
    <property type="entry name" value="Protein tyrosine phosphatase superfamily"/>
    <property type="match status" value="1"/>
</dbReference>
<accession>A0ABS3GQ93</accession>
<organism evidence="1 2">
    <name type="scientific">Chromobacterium haemolyticum</name>
    <dbReference type="NCBI Taxonomy" id="394935"/>
    <lineage>
        <taxon>Bacteria</taxon>
        <taxon>Pseudomonadati</taxon>
        <taxon>Pseudomonadota</taxon>
        <taxon>Betaproteobacteria</taxon>
        <taxon>Neisseriales</taxon>
        <taxon>Chromobacteriaceae</taxon>
        <taxon>Chromobacterium</taxon>
    </lineage>
</organism>
<comment type="caution">
    <text evidence="1">The sequence shown here is derived from an EMBL/GenBank/DDBJ whole genome shotgun (WGS) entry which is preliminary data.</text>
</comment>
<name>A0ABS3GQ93_9NEIS</name>
<evidence type="ECO:0000313" key="2">
    <source>
        <dbReference type="Proteomes" id="UP000664349"/>
    </source>
</evidence>
<sequence>MISITAPERQVAVVDGFEYLLRLSFADVDFLNPQLSRKARQKSSEAFTASQAAQILSFVDGLPSQIRSVVVHCEGGFSRSCAIALALHLRFGYLAEVEQLTKGNPSVLQLMMACRAPSEEKR</sequence>
<evidence type="ECO:0000313" key="1">
    <source>
        <dbReference type="EMBL" id="MBO0417221.1"/>
    </source>
</evidence>